<organism evidence="1 2">
    <name type="scientific">Choiromyces venosus 120613-1</name>
    <dbReference type="NCBI Taxonomy" id="1336337"/>
    <lineage>
        <taxon>Eukaryota</taxon>
        <taxon>Fungi</taxon>
        <taxon>Dikarya</taxon>
        <taxon>Ascomycota</taxon>
        <taxon>Pezizomycotina</taxon>
        <taxon>Pezizomycetes</taxon>
        <taxon>Pezizales</taxon>
        <taxon>Tuberaceae</taxon>
        <taxon>Choiromyces</taxon>
    </lineage>
</organism>
<evidence type="ECO:0000313" key="1">
    <source>
        <dbReference type="EMBL" id="RPA89663.1"/>
    </source>
</evidence>
<dbReference type="AlphaFoldDB" id="A0A3N4IU07"/>
<sequence>TTERCGNINVTVIHSNNQRHLCPSLVINKTHKRKVYAKAKLSENRNDVTIIVGRVSQLQPNNYPKF</sequence>
<dbReference type="EMBL" id="ML120562">
    <property type="protein sequence ID" value="RPA89663.1"/>
    <property type="molecule type" value="Genomic_DNA"/>
</dbReference>
<keyword evidence="2" id="KW-1185">Reference proteome</keyword>
<protein>
    <submittedName>
        <fullName evidence="1">Uncharacterized protein</fullName>
    </submittedName>
</protein>
<gene>
    <name evidence="1" type="ORF">L873DRAFT_1822390</name>
</gene>
<dbReference type="Proteomes" id="UP000276215">
    <property type="component" value="Unassembled WGS sequence"/>
</dbReference>
<evidence type="ECO:0000313" key="2">
    <source>
        <dbReference type="Proteomes" id="UP000276215"/>
    </source>
</evidence>
<name>A0A3N4IU07_9PEZI</name>
<accession>A0A3N4IU07</accession>
<reference evidence="1 2" key="1">
    <citation type="journal article" date="2018" name="Nat. Ecol. Evol.">
        <title>Pezizomycetes genomes reveal the molecular basis of ectomycorrhizal truffle lifestyle.</title>
        <authorList>
            <person name="Murat C."/>
            <person name="Payen T."/>
            <person name="Noel B."/>
            <person name="Kuo A."/>
            <person name="Morin E."/>
            <person name="Chen J."/>
            <person name="Kohler A."/>
            <person name="Krizsan K."/>
            <person name="Balestrini R."/>
            <person name="Da Silva C."/>
            <person name="Montanini B."/>
            <person name="Hainaut M."/>
            <person name="Levati E."/>
            <person name="Barry K.W."/>
            <person name="Belfiori B."/>
            <person name="Cichocki N."/>
            <person name="Clum A."/>
            <person name="Dockter R.B."/>
            <person name="Fauchery L."/>
            <person name="Guy J."/>
            <person name="Iotti M."/>
            <person name="Le Tacon F."/>
            <person name="Lindquist E.A."/>
            <person name="Lipzen A."/>
            <person name="Malagnac F."/>
            <person name="Mello A."/>
            <person name="Molinier V."/>
            <person name="Miyauchi S."/>
            <person name="Poulain J."/>
            <person name="Riccioni C."/>
            <person name="Rubini A."/>
            <person name="Sitrit Y."/>
            <person name="Splivallo R."/>
            <person name="Traeger S."/>
            <person name="Wang M."/>
            <person name="Zifcakova L."/>
            <person name="Wipf D."/>
            <person name="Zambonelli A."/>
            <person name="Paolocci F."/>
            <person name="Nowrousian M."/>
            <person name="Ottonello S."/>
            <person name="Baldrian P."/>
            <person name="Spatafora J.W."/>
            <person name="Henrissat B."/>
            <person name="Nagy L.G."/>
            <person name="Aury J.M."/>
            <person name="Wincker P."/>
            <person name="Grigoriev I.V."/>
            <person name="Bonfante P."/>
            <person name="Martin F.M."/>
        </authorList>
    </citation>
    <scope>NUCLEOTIDE SEQUENCE [LARGE SCALE GENOMIC DNA]</scope>
    <source>
        <strain evidence="1 2">120613-1</strain>
    </source>
</reference>
<proteinExistence type="predicted"/>
<feature type="non-terminal residue" evidence="1">
    <location>
        <position position="1"/>
    </location>
</feature>